<proteinExistence type="predicted"/>
<dbReference type="GO" id="GO:0043565">
    <property type="term" value="F:sequence-specific DNA binding"/>
    <property type="evidence" value="ECO:0007669"/>
    <property type="project" value="InterPro"/>
</dbReference>
<evidence type="ECO:0000256" key="1">
    <source>
        <dbReference type="ARBA" id="ARBA00023015"/>
    </source>
</evidence>
<reference evidence="7" key="2">
    <citation type="submission" date="2021-09" db="EMBL/GenBank/DDBJ databases">
        <authorList>
            <person name="Gilroy R."/>
        </authorList>
    </citation>
    <scope>NUCLEOTIDE SEQUENCE</scope>
    <source>
        <strain evidence="7">ChiGjej2B2-19336</strain>
    </source>
</reference>
<dbReference type="PANTHER" id="PTHR43280:SF2">
    <property type="entry name" value="HTH-TYPE TRANSCRIPTIONAL REGULATOR EXSA"/>
    <property type="match status" value="1"/>
</dbReference>
<sequence length="351" mass="40366">MPSCLFLIWFDIEEYAFLRPLLSLLVQKGKIKLNDRSLQEVTVSLLHLYPGHSPSLLRKKSMEKLLEAALYAVTSSVLEEGPHDSSHIVQKALNYMQANVMRNLTLQEVSRVSGVSQEHFIRLFKKEHNSPPMKYFAELRLRKSLDLLLRGWSIHDIACEMDFYNESYYCKVFKNTFGISPGTYKKNYIRSLKKSASVSEQQLLLTSHLLTEFIDTMTDFFFVKDSNFVTIVCNQAYSQFVGLPVKEICGKTDFALFPEKAATFFRMSDKLVVDSGKEKIFRKWIDYPDGRRFYMETRKTPYFGPSGNILGLVCIGRRLSLGERHSVVTEEKENAVPKSEPSRQNPETSSS</sequence>
<evidence type="ECO:0000256" key="4">
    <source>
        <dbReference type="SAM" id="MobiDB-lite"/>
    </source>
</evidence>
<dbReference type="InterPro" id="IPR013767">
    <property type="entry name" value="PAS_fold"/>
</dbReference>
<dbReference type="SMART" id="SM00091">
    <property type="entry name" value="PAS"/>
    <property type="match status" value="1"/>
</dbReference>
<dbReference type="RefSeq" id="WP_304122740.1">
    <property type="nucleotide sequence ID" value="NZ_DYZA01000170.1"/>
</dbReference>
<dbReference type="Gene3D" id="3.30.450.20">
    <property type="entry name" value="PAS domain"/>
    <property type="match status" value="1"/>
</dbReference>
<comment type="caution">
    <text evidence="7">The sequence shown here is derived from an EMBL/GenBank/DDBJ whole genome shotgun (WGS) entry which is preliminary data.</text>
</comment>
<dbReference type="SMART" id="SM00342">
    <property type="entry name" value="HTH_ARAC"/>
    <property type="match status" value="1"/>
</dbReference>
<feature type="compositionally biased region" description="Polar residues" evidence="4">
    <location>
        <begin position="342"/>
        <end position="351"/>
    </location>
</feature>
<evidence type="ECO:0000259" key="5">
    <source>
        <dbReference type="PROSITE" id="PS01124"/>
    </source>
</evidence>
<dbReference type="EMBL" id="DYZA01000170">
    <property type="protein sequence ID" value="HJD97693.1"/>
    <property type="molecule type" value="Genomic_DNA"/>
</dbReference>
<dbReference type="InterPro" id="IPR018060">
    <property type="entry name" value="HTH_AraC"/>
</dbReference>
<evidence type="ECO:0000313" key="8">
    <source>
        <dbReference type="Proteomes" id="UP000698963"/>
    </source>
</evidence>
<gene>
    <name evidence="7" type="ORF">K8W16_08625</name>
</gene>
<evidence type="ECO:0000256" key="3">
    <source>
        <dbReference type="ARBA" id="ARBA00023163"/>
    </source>
</evidence>
<dbReference type="InterPro" id="IPR000014">
    <property type="entry name" value="PAS"/>
</dbReference>
<dbReference type="SUPFAM" id="SSF46689">
    <property type="entry name" value="Homeodomain-like"/>
    <property type="match status" value="2"/>
</dbReference>
<dbReference type="Pfam" id="PF00989">
    <property type="entry name" value="PAS"/>
    <property type="match status" value="1"/>
</dbReference>
<dbReference type="PROSITE" id="PS50112">
    <property type="entry name" value="PAS"/>
    <property type="match status" value="1"/>
</dbReference>
<dbReference type="NCBIfam" id="TIGR00229">
    <property type="entry name" value="sensory_box"/>
    <property type="match status" value="1"/>
</dbReference>
<accession>A0A921AXP5</accession>
<feature type="region of interest" description="Disordered" evidence="4">
    <location>
        <begin position="328"/>
        <end position="351"/>
    </location>
</feature>
<dbReference type="GO" id="GO:0003700">
    <property type="term" value="F:DNA-binding transcription factor activity"/>
    <property type="evidence" value="ECO:0007669"/>
    <property type="project" value="InterPro"/>
</dbReference>
<evidence type="ECO:0000256" key="2">
    <source>
        <dbReference type="ARBA" id="ARBA00023125"/>
    </source>
</evidence>
<dbReference type="AlphaFoldDB" id="A0A921AXP5"/>
<organism evidence="7 8">
    <name type="scientific">Mailhella massiliensis</name>
    <dbReference type="NCBI Taxonomy" id="1903261"/>
    <lineage>
        <taxon>Bacteria</taxon>
        <taxon>Pseudomonadati</taxon>
        <taxon>Thermodesulfobacteriota</taxon>
        <taxon>Desulfovibrionia</taxon>
        <taxon>Desulfovibrionales</taxon>
        <taxon>Desulfovibrionaceae</taxon>
        <taxon>Mailhella</taxon>
    </lineage>
</organism>
<dbReference type="InterPro" id="IPR035965">
    <property type="entry name" value="PAS-like_dom_sf"/>
</dbReference>
<keyword evidence="1" id="KW-0805">Transcription regulation</keyword>
<dbReference type="CDD" id="cd00130">
    <property type="entry name" value="PAS"/>
    <property type="match status" value="1"/>
</dbReference>
<name>A0A921AXP5_9BACT</name>
<dbReference type="SUPFAM" id="SSF55785">
    <property type="entry name" value="PYP-like sensor domain (PAS domain)"/>
    <property type="match status" value="1"/>
</dbReference>
<dbReference type="Pfam" id="PF12833">
    <property type="entry name" value="HTH_18"/>
    <property type="match status" value="1"/>
</dbReference>
<dbReference type="Proteomes" id="UP000698963">
    <property type="component" value="Unassembled WGS sequence"/>
</dbReference>
<protein>
    <submittedName>
        <fullName evidence="7">Helix-turn-helix domain-containing protein</fullName>
    </submittedName>
</protein>
<dbReference type="InterPro" id="IPR009057">
    <property type="entry name" value="Homeodomain-like_sf"/>
</dbReference>
<reference evidence="7" key="1">
    <citation type="journal article" date="2021" name="PeerJ">
        <title>Extensive microbial diversity within the chicken gut microbiome revealed by metagenomics and culture.</title>
        <authorList>
            <person name="Gilroy R."/>
            <person name="Ravi A."/>
            <person name="Getino M."/>
            <person name="Pursley I."/>
            <person name="Horton D.L."/>
            <person name="Alikhan N.F."/>
            <person name="Baker D."/>
            <person name="Gharbi K."/>
            <person name="Hall N."/>
            <person name="Watson M."/>
            <person name="Adriaenssens E.M."/>
            <person name="Foster-Nyarko E."/>
            <person name="Jarju S."/>
            <person name="Secka A."/>
            <person name="Antonio M."/>
            <person name="Oren A."/>
            <person name="Chaudhuri R.R."/>
            <person name="La Ragione R."/>
            <person name="Hildebrand F."/>
            <person name="Pallen M.J."/>
        </authorList>
    </citation>
    <scope>NUCLEOTIDE SEQUENCE</scope>
    <source>
        <strain evidence="7">ChiGjej2B2-19336</strain>
    </source>
</reference>
<dbReference type="PROSITE" id="PS01124">
    <property type="entry name" value="HTH_ARAC_FAMILY_2"/>
    <property type="match status" value="1"/>
</dbReference>
<keyword evidence="2" id="KW-0238">DNA-binding</keyword>
<feature type="domain" description="PAS" evidence="6">
    <location>
        <begin position="206"/>
        <end position="252"/>
    </location>
</feature>
<evidence type="ECO:0000313" key="7">
    <source>
        <dbReference type="EMBL" id="HJD97693.1"/>
    </source>
</evidence>
<dbReference type="Gene3D" id="1.10.10.60">
    <property type="entry name" value="Homeodomain-like"/>
    <property type="match status" value="2"/>
</dbReference>
<dbReference type="PANTHER" id="PTHR43280">
    <property type="entry name" value="ARAC-FAMILY TRANSCRIPTIONAL REGULATOR"/>
    <property type="match status" value="1"/>
</dbReference>
<evidence type="ECO:0000259" key="6">
    <source>
        <dbReference type="PROSITE" id="PS50112"/>
    </source>
</evidence>
<keyword evidence="3" id="KW-0804">Transcription</keyword>
<feature type="domain" description="HTH araC/xylS-type" evidence="5">
    <location>
        <begin position="90"/>
        <end position="187"/>
    </location>
</feature>